<dbReference type="CDD" id="cd00118">
    <property type="entry name" value="LysM"/>
    <property type="match status" value="1"/>
</dbReference>
<keyword evidence="4" id="KW-0378">Hydrolase</keyword>
<dbReference type="InterPro" id="IPR018392">
    <property type="entry name" value="LysM"/>
</dbReference>
<dbReference type="Pfam" id="PF01569">
    <property type="entry name" value="PAP2"/>
    <property type="match status" value="1"/>
</dbReference>
<feature type="transmembrane region" description="Helical" evidence="8">
    <location>
        <begin position="389"/>
        <end position="409"/>
    </location>
</feature>
<feature type="domain" description="LysM" evidence="9">
    <location>
        <begin position="75"/>
        <end position="120"/>
    </location>
</feature>
<dbReference type="EMBL" id="OIVN01004446">
    <property type="protein sequence ID" value="SPD17462.1"/>
    <property type="molecule type" value="Genomic_DNA"/>
</dbReference>
<feature type="region of interest" description="Disordered" evidence="7">
    <location>
        <begin position="238"/>
        <end position="258"/>
    </location>
</feature>
<dbReference type="InterPro" id="IPR043216">
    <property type="entry name" value="PAP-like"/>
</dbReference>
<dbReference type="GO" id="GO:0016020">
    <property type="term" value="C:membrane"/>
    <property type="evidence" value="ECO:0007669"/>
    <property type="project" value="UniProtKB-SubCell"/>
</dbReference>
<evidence type="ECO:0000256" key="2">
    <source>
        <dbReference type="ARBA" id="ARBA00008816"/>
    </source>
</evidence>
<proteinExistence type="inferred from homology"/>
<dbReference type="InterPro" id="IPR000326">
    <property type="entry name" value="PAP2/HPO"/>
</dbReference>
<dbReference type="GO" id="GO:0006644">
    <property type="term" value="P:phospholipid metabolic process"/>
    <property type="evidence" value="ECO:0007669"/>
    <property type="project" value="InterPro"/>
</dbReference>
<gene>
    <name evidence="10" type="ORF">FSB_LOCUS45344</name>
</gene>
<keyword evidence="6 8" id="KW-0472">Membrane</keyword>
<evidence type="ECO:0000256" key="1">
    <source>
        <dbReference type="ARBA" id="ARBA00004141"/>
    </source>
</evidence>
<name>A0A2N9HYK4_FAGSY</name>
<keyword evidence="5 8" id="KW-1133">Transmembrane helix</keyword>
<dbReference type="GO" id="GO:0008195">
    <property type="term" value="F:phosphatidate phosphatase activity"/>
    <property type="evidence" value="ECO:0007669"/>
    <property type="project" value="TreeGrafter"/>
</dbReference>
<dbReference type="CDD" id="cd03390">
    <property type="entry name" value="PAP2_containing_1_like"/>
    <property type="match status" value="1"/>
</dbReference>
<dbReference type="SUPFAM" id="SSF48317">
    <property type="entry name" value="Acid phosphatase/Vanadium-dependent haloperoxidase"/>
    <property type="match status" value="1"/>
</dbReference>
<dbReference type="PROSITE" id="PS51782">
    <property type="entry name" value="LYSM"/>
    <property type="match status" value="1"/>
</dbReference>
<dbReference type="AlphaFoldDB" id="A0A2N9HYK4"/>
<evidence type="ECO:0000313" key="10">
    <source>
        <dbReference type="EMBL" id="SPD17462.1"/>
    </source>
</evidence>
<evidence type="ECO:0000256" key="5">
    <source>
        <dbReference type="ARBA" id="ARBA00022989"/>
    </source>
</evidence>
<comment type="subcellular location">
    <subcellularLocation>
        <location evidence="1">Membrane</location>
        <topology evidence="1">Multi-pass membrane protein</topology>
    </subcellularLocation>
</comment>
<feature type="transmembrane region" description="Helical" evidence="8">
    <location>
        <begin position="174"/>
        <end position="195"/>
    </location>
</feature>
<dbReference type="Pfam" id="PF01476">
    <property type="entry name" value="LysM"/>
    <property type="match status" value="1"/>
</dbReference>
<feature type="transmembrane region" description="Helical" evidence="8">
    <location>
        <begin position="554"/>
        <end position="573"/>
    </location>
</feature>
<dbReference type="Gene3D" id="3.10.350.10">
    <property type="entry name" value="LysM domain"/>
    <property type="match status" value="1"/>
</dbReference>
<dbReference type="InterPro" id="IPR036779">
    <property type="entry name" value="LysM_dom_sf"/>
</dbReference>
<feature type="transmembrane region" description="Helical" evidence="8">
    <location>
        <begin position="463"/>
        <end position="480"/>
    </location>
</feature>
<dbReference type="FunFam" id="1.20.144.10:FF:000001">
    <property type="entry name" value="Lipid phosphate phosphatase 2"/>
    <property type="match status" value="1"/>
</dbReference>
<accession>A0A2N9HYK4</accession>
<dbReference type="SMART" id="SM00257">
    <property type="entry name" value="LysM"/>
    <property type="match status" value="1"/>
</dbReference>
<keyword evidence="3 8" id="KW-0812">Transmembrane</keyword>
<feature type="transmembrane region" description="Helical" evidence="8">
    <location>
        <begin position="429"/>
        <end position="451"/>
    </location>
</feature>
<dbReference type="SMART" id="SM00014">
    <property type="entry name" value="acidPPc"/>
    <property type="match status" value="1"/>
</dbReference>
<evidence type="ECO:0000256" key="4">
    <source>
        <dbReference type="ARBA" id="ARBA00022801"/>
    </source>
</evidence>
<comment type="similarity">
    <text evidence="2">Belongs to the PA-phosphatase related phosphoesterase family.</text>
</comment>
<feature type="compositionally biased region" description="Polar residues" evidence="7">
    <location>
        <begin position="241"/>
        <end position="257"/>
    </location>
</feature>
<evidence type="ECO:0000256" key="8">
    <source>
        <dbReference type="SAM" id="Phobius"/>
    </source>
</evidence>
<dbReference type="Gene3D" id="1.20.144.10">
    <property type="entry name" value="Phosphatidic acid phosphatase type 2/haloperoxidase"/>
    <property type="match status" value="1"/>
</dbReference>
<dbReference type="InterPro" id="IPR036938">
    <property type="entry name" value="PAP2/HPO_sf"/>
</dbReference>
<dbReference type="PANTHER" id="PTHR10165">
    <property type="entry name" value="LIPID PHOSPHATE PHOSPHATASE"/>
    <property type="match status" value="1"/>
</dbReference>
<evidence type="ECO:0000256" key="7">
    <source>
        <dbReference type="SAM" id="MobiDB-lite"/>
    </source>
</evidence>
<evidence type="ECO:0000259" key="9">
    <source>
        <dbReference type="PROSITE" id="PS51782"/>
    </source>
</evidence>
<reference evidence="10" key="1">
    <citation type="submission" date="2018-02" db="EMBL/GenBank/DDBJ databases">
        <authorList>
            <person name="Cohen D.B."/>
            <person name="Kent A.D."/>
        </authorList>
    </citation>
    <scope>NUCLEOTIDE SEQUENCE</scope>
</reference>
<dbReference type="GO" id="GO:0046839">
    <property type="term" value="P:phospholipid dephosphorylation"/>
    <property type="evidence" value="ECO:0007669"/>
    <property type="project" value="TreeGrafter"/>
</dbReference>
<protein>
    <recommendedName>
        <fullName evidence="9">LysM domain-containing protein</fullName>
    </recommendedName>
</protein>
<dbReference type="PANTHER" id="PTHR10165:SF187">
    <property type="entry name" value="LIPID PHOSPHATE PHOSPHATASE 4-RELATED"/>
    <property type="match status" value="1"/>
</dbReference>
<evidence type="ECO:0000256" key="3">
    <source>
        <dbReference type="ARBA" id="ARBA00022692"/>
    </source>
</evidence>
<dbReference type="SUPFAM" id="SSF54106">
    <property type="entry name" value="LysM domain"/>
    <property type="match status" value="1"/>
</dbReference>
<evidence type="ECO:0000256" key="6">
    <source>
        <dbReference type="ARBA" id="ARBA00023136"/>
    </source>
</evidence>
<organism evidence="10">
    <name type="scientific">Fagus sylvatica</name>
    <name type="common">Beechnut</name>
    <dbReference type="NCBI Taxonomy" id="28930"/>
    <lineage>
        <taxon>Eukaryota</taxon>
        <taxon>Viridiplantae</taxon>
        <taxon>Streptophyta</taxon>
        <taxon>Embryophyta</taxon>
        <taxon>Tracheophyta</taxon>
        <taxon>Spermatophyta</taxon>
        <taxon>Magnoliopsida</taxon>
        <taxon>eudicotyledons</taxon>
        <taxon>Gunneridae</taxon>
        <taxon>Pentapetalae</taxon>
        <taxon>rosids</taxon>
        <taxon>fabids</taxon>
        <taxon>Fagales</taxon>
        <taxon>Fagaceae</taxon>
        <taxon>Fagus</taxon>
    </lineage>
</organism>
<sequence length="658" mass="74625">MEVKLSQRRGDLLLLPKLLPSPAFPSHTHRVLSFYLNSWENSKSSFHKQFRHIAQKWRFRIQEMSNVQHPTKHYLVHVVKAGETLTSISKLYRVSIYAIAAANKSIADIDRVFKGQHLNIPSATGDAQMILLSWLPGFKLPQNHLGSVNILDRLLEQKSLTVLSSHCLPHAKTAGYFLVLVPLIAFCIRCIIAAFHTRVAGELRHQVVNESEGRHHGSRSMRWKSALIDIMEPDTLDAVSSPLSNSHSEDQSQVSFEESSHAYSKLEQDYQKFLSESAKPTCIDQQDTSNAMQEASILSHKKALRCREDEDGKKRPWPGPWGAFQSYFLASHSQQVIVVGTRTSDMENLQMCTVPTAKAYFAKMPEIQLGRHTVKTHGANVARVHMHDWIILLLLVAIEIILNVIEPFHRFVGKGMMTDLRYPYKEDTLPFWSVPILAILLPLVIFTIYYFQRRDVYDLHHAILGILFSVLITGVITDAIKDAVGRPRPNFFWRCFPDGKSVFDPVTLDVVCHGDKAIIKEGYKSFPSGHTSCLGFLAWYLSGKIRLFDRRGHVAKLCVLFLPLLIAALVGVSRVDDYWHHWTDVFAGSLIGWAPHAYFEKVAERNGVQPSFRRAHSLGVQLQETDTEFIRSDKSREIDEPSSEITIPSLAMEAGTRY</sequence>